<evidence type="ECO:0000313" key="3">
    <source>
        <dbReference type="Proteomes" id="UP000290538"/>
    </source>
</evidence>
<sequence>MRDEFDDLLASLAIEPVKKPEIEYQEPLVVKPTSNIEVNEANKQNTDLNDFIDVLNSIESGVSNTNNNNENIVASSDSEAFKEYIDLRNIKNESDIEVPDLVDTMHLEEVPSLIPEAPSEHTNQTQESKPRGYEVPDIKGTTKRVPDIDDSENNVYKLETEYIDIILSYEEELKDLKRRFKLNTLEYQAKGVQTRLVIKAVKQAAKDAKKEGYIIKDENRIQERINNDSNLLGRICSIINSAI</sequence>
<feature type="compositionally biased region" description="Basic and acidic residues" evidence="1">
    <location>
        <begin position="128"/>
        <end position="137"/>
    </location>
</feature>
<evidence type="ECO:0000256" key="1">
    <source>
        <dbReference type="SAM" id="MobiDB-lite"/>
    </source>
</evidence>
<accession>A0A410T7W9</accession>
<feature type="region of interest" description="Disordered" evidence="1">
    <location>
        <begin position="111"/>
        <end position="146"/>
    </location>
</feature>
<protein>
    <submittedName>
        <fullName evidence="2">Uncharacterized protein</fullName>
    </submittedName>
</protein>
<name>A0A410T7W9_9CAUD</name>
<evidence type="ECO:0000313" key="2">
    <source>
        <dbReference type="EMBL" id="QAU04896.1"/>
    </source>
</evidence>
<dbReference type="Proteomes" id="UP000290538">
    <property type="component" value="Segment"/>
</dbReference>
<organism evidence="2 3">
    <name type="scientific">Campylobacter phage CP20</name>
    <dbReference type="NCBI Taxonomy" id="2506428"/>
    <lineage>
        <taxon>Viruses</taxon>
        <taxon>Duplodnaviria</taxon>
        <taxon>Heunggongvirae</taxon>
        <taxon>Uroviricota</taxon>
        <taxon>Caudoviricetes</taxon>
        <taxon>Connertonviridae</taxon>
        <taxon>Firehammervirus</taxon>
        <taxon>Firehammervirus CPt10</taxon>
    </lineage>
</organism>
<reference evidence="2 3" key="1">
    <citation type="submission" date="2019-01" db="EMBL/GenBank/DDBJ databases">
        <title>Complete genome sequence of Campylobacter bacteriophage CP20.</title>
        <authorList>
            <person name="Connerton I.F."/>
        </authorList>
    </citation>
    <scope>NUCLEOTIDE SEQUENCE [LARGE SCALE GENOMIC DNA]</scope>
</reference>
<dbReference type="EMBL" id="MK408758">
    <property type="protein sequence ID" value="QAU04896.1"/>
    <property type="molecule type" value="Genomic_DNA"/>
</dbReference>
<proteinExistence type="predicted"/>